<dbReference type="EMBL" id="CAHIKZ030000274">
    <property type="protein sequence ID" value="CAE1165471.1"/>
    <property type="molecule type" value="Genomic_DNA"/>
</dbReference>
<dbReference type="AlphaFoldDB" id="A0A812B1C6"/>
<proteinExistence type="predicted"/>
<sequence length="157" mass="17375">MPSTVSPAGGPWEGRDPIGGKTALLRHLHGLLCLRWEKGHVRRHMRDANIVTLYKNKGDRSDCNNYRDISLLSVVGKVFARIVLPHLQSLASSSPCFSSTPSTTARWASTSALEEAANFTTSPDCALRPRSVRSSFVRCCLPTTLRLRPTRRTVCKN</sequence>
<accession>A0A812B1C6</accession>
<comment type="caution">
    <text evidence="1">The sequence shown here is derived from an EMBL/GenBank/DDBJ whole genome shotgun (WGS) entry which is preliminary data.</text>
</comment>
<dbReference type="Proteomes" id="UP000597762">
    <property type="component" value="Unassembled WGS sequence"/>
</dbReference>
<name>A0A812B1C6_ACAPH</name>
<reference evidence="1" key="1">
    <citation type="submission" date="2021-01" db="EMBL/GenBank/DDBJ databases">
        <authorList>
            <person name="Li R."/>
            <person name="Bekaert M."/>
        </authorList>
    </citation>
    <scope>NUCLEOTIDE SEQUENCE</scope>
    <source>
        <strain evidence="1">Farmed</strain>
    </source>
</reference>
<dbReference type="OrthoDB" id="6241411at2759"/>
<gene>
    <name evidence="1" type="ORF">SPHA_8473</name>
</gene>
<evidence type="ECO:0000313" key="2">
    <source>
        <dbReference type="Proteomes" id="UP000597762"/>
    </source>
</evidence>
<evidence type="ECO:0000313" key="1">
    <source>
        <dbReference type="EMBL" id="CAE1165471.1"/>
    </source>
</evidence>
<organism evidence="1 2">
    <name type="scientific">Acanthosepion pharaonis</name>
    <name type="common">Pharaoh cuttlefish</name>
    <name type="synonym">Sepia pharaonis</name>
    <dbReference type="NCBI Taxonomy" id="158019"/>
    <lineage>
        <taxon>Eukaryota</taxon>
        <taxon>Metazoa</taxon>
        <taxon>Spiralia</taxon>
        <taxon>Lophotrochozoa</taxon>
        <taxon>Mollusca</taxon>
        <taxon>Cephalopoda</taxon>
        <taxon>Coleoidea</taxon>
        <taxon>Decapodiformes</taxon>
        <taxon>Sepiida</taxon>
        <taxon>Sepiina</taxon>
        <taxon>Sepiidae</taxon>
        <taxon>Acanthosepion</taxon>
    </lineage>
</organism>
<protein>
    <submittedName>
        <fullName evidence="1">Uncharacterized protein</fullName>
    </submittedName>
</protein>
<keyword evidence="2" id="KW-1185">Reference proteome</keyword>